<dbReference type="InterPro" id="IPR001296">
    <property type="entry name" value="Glyco_trans_1"/>
</dbReference>
<organism evidence="4 5">
    <name type="scientific">Methylocella tundrae</name>
    <dbReference type="NCBI Taxonomy" id="227605"/>
    <lineage>
        <taxon>Bacteria</taxon>
        <taxon>Pseudomonadati</taxon>
        <taxon>Pseudomonadota</taxon>
        <taxon>Alphaproteobacteria</taxon>
        <taxon>Hyphomicrobiales</taxon>
        <taxon>Beijerinckiaceae</taxon>
        <taxon>Methylocella</taxon>
    </lineage>
</organism>
<dbReference type="CDD" id="cd03801">
    <property type="entry name" value="GT4_PimA-like"/>
    <property type="match status" value="1"/>
</dbReference>
<dbReference type="Pfam" id="PF00534">
    <property type="entry name" value="Glycos_transf_1"/>
    <property type="match status" value="1"/>
</dbReference>
<proteinExistence type="predicted"/>
<evidence type="ECO:0000259" key="3">
    <source>
        <dbReference type="Pfam" id="PF13439"/>
    </source>
</evidence>
<keyword evidence="1" id="KW-0812">Transmembrane</keyword>
<dbReference type="SUPFAM" id="SSF53756">
    <property type="entry name" value="UDP-Glycosyltransferase/glycogen phosphorylase"/>
    <property type="match status" value="1"/>
</dbReference>
<dbReference type="Proteomes" id="UP000485880">
    <property type="component" value="Unassembled WGS sequence"/>
</dbReference>
<evidence type="ECO:0000313" key="5">
    <source>
        <dbReference type="Proteomes" id="UP000485880"/>
    </source>
</evidence>
<dbReference type="RefSeq" id="WP_174510888.1">
    <property type="nucleotide sequence ID" value="NZ_CABFMQ020000001.1"/>
</dbReference>
<gene>
    <name evidence="4" type="ORF">MPC4_10223</name>
</gene>
<feature type="domain" description="Glycosyl transferase family 1" evidence="2">
    <location>
        <begin position="192"/>
        <end position="350"/>
    </location>
</feature>
<dbReference type="InterPro" id="IPR028098">
    <property type="entry name" value="Glyco_trans_4-like_N"/>
</dbReference>
<evidence type="ECO:0000259" key="2">
    <source>
        <dbReference type="Pfam" id="PF00534"/>
    </source>
</evidence>
<keyword evidence="4" id="KW-0808">Transferase</keyword>
<keyword evidence="5" id="KW-1185">Reference proteome</keyword>
<dbReference type="AlphaFoldDB" id="A0A8B6M1P3"/>
<dbReference type="EMBL" id="CABFMQ020000001">
    <property type="protein sequence ID" value="VTZ48273.1"/>
    <property type="molecule type" value="Genomic_DNA"/>
</dbReference>
<dbReference type="Pfam" id="PF13439">
    <property type="entry name" value="Glyco_transf_4"/>
    <property type="match status" value="1"/>
</dbReference>
<name>A0A8B6M1P3_METTU</name>
<evidence type="ECO:0000256" key="1">
    <source>
        <dbReference type="SAM" id="Phobius"/>
    </source>
</evidence>
<reference evidence="4 5" key="1">
    <citation type="submission" date="2019-05" db="EMBL/GenBank/DDBJ databases">
        <authorList>
            <person name="Farhan Ul Haque M."/>
        </authorList>
    </citation>
    <scope>NUCLEOTIDE SEQUENCE [LARGE SCALE GENOMIC DNA]</scope>
    <source>
        <strain evidence="4">2</strain>
    </source>
</reference>
<keyword evidence="1" id="KW-0472">Membrane</keyword>
<keyword evidence="1" id="KW-1133">Transmembrane helix</keyword>
<accession>A0A8B6M1P3</accession>
<dbReference type="GO" id="GO:0016757">
    <property type="term" value="F:glycosyltransferase activity"/>
    <property type="evidence" value="ECO:0007669"/>
    <property type="project" value="InterPro"/>
</dbReference>
<dbReference type="InterPro" id="IPR050194">
    <property type="entry name" value="Glycosyltransferase_grp1"/>
</dbReference>
<dbReference type="Gene3D" id="3.40.50.2000">
    <property type="entry name" value="Glycogen Phosphorylase B"/>
    <property type="match status" value="2"/>
</dbReference>
<evidence type="ECO:0000313" key="4">
    <source>
        <dbReference type="EMBL" id="VTZ48273.1"/>
    </source>
</evidence>
<feature type="domain" description="Glycosyltransferase subfamily 4-like N-terminal" evidence="3">
    <location>
        <begin position="35"/>
        <end position="180"/>
    </location>
</feature>
<dbReference type="PANTHER" id="PTHR45947:SF3">
    <property type="entry name" value="SULFOQUINOVOSYL TRANSFERASE SQD2"/>
    <property type="match status" value="1"/>
</dbReference>
<sequence>MLSIWRRKKTRPVICMLETYSCVGGLQNFNRRVLVNVASRSRDGRQKQSALAILAGDDGVEIPTFDGLDIATPKGRWRFFIASVWAGVMEADILVLGLINLLPIAIAVRLFRPKLPILMFVHGDDVWNQQIHRKKRFYETPLIGVLTRIASVSQFTADVMAREFHVAPEKFRVLPNAVDPLEGAAAASAGQPLTILTVARLGSADREKNVGLMITAVAALKERLPGVRYEIVGDGALRPELEAMARGLGLDDNVTFHGRLDDRDLQKAYARASVFAMPSNKEGFGIVYLEAWQHGLPVICSSVGAPSEIVSDGVDGYVIDPTNVSALADRLHDLLTQPGLAKAMGERGRQKVERKYLNTNFRLHLDAILEELSSDALRHKFASGGKVSLQP</sequence>
<protein>
    <submittedName>
        <fullName evidence="4">Glycosyl transferase group 1</fullName>
    </submittedName>
</protein>
<dbReference type="PANTHER" id="PTHR45947">
    <property type="entry name" value="SULFOQUINOVOSYL TRANSFERASE SQD2"/>
    <property type="match status" value="1"/>
</dbReference>
<feature type="transmembrane region" description="Helical" evidence="1">
    <location>
        <begin position="79"/>
        <end position="106"/>
    </location>
</feature>
<comment type="caution">
    <text evidence="4">The sequence shown here is derived from an EMBL/GenBank/DDBJ whole genome shotgun (WGS) entry which is preliminary data.</text>
</comment>